<dbReference type="SUPFAM" id="SSF56219">
    <property type="entry name" value="DNase I-like"/>
    <property type="match status" value="1"/>
</dbReference>
<keyword evidence="2" id="KW-0732">Signal</keyword>
<evidence type="ECO:0000256" key="1">
    <source>
        <dbReference type="SAM" id="MobiDB-lite"/>
    </source>
</evidence>
<proteinExistence type="predicted"/>
<protein>
    <recommendedName>
        <fullName evidence="5">Endonuclease/exonuclease/phosphatase domain-containing protein</fullName>
    </recommendedName>
</protein>
<organism evidence="3 4">
    <name type="scientific">Nocardioides agri</name>
    <dbReference type="NCBI Taxonomy" id="2682843"/>
    <lineage>
        <taxon>Bacteria</taxon>
        <taxon>Bacillati</taxon>
        <taxon>Actinomycetota</taxon>
        <taxon>Actinomycetes</taxon>
        <taxon>Propionibacteriales</taxon>
        <taxon>Nocardioidaceae</taxon>
        <taxon>Nocardioides</taxon>
    </lineage>
</organism>
<dbReference type="RefSeq" id="WP_157339994.1">
    <property type="nucleotide sequence ID" value="NZ_WSEK01000004.1"/>
</dbReference>
<evidence type="ECO:0008006" key="5">
    <source>
        <dbReference type="Google" id="ProtNLM"/>
    </source>
</evidence>
<name>A0A6L6XLS0_9ACTN</name>
<dbReference type="Proteomes" id="UP000473525">
    <property type="component" value="Unassembled WGS sequence"/>
</dbReference>
<feature type="region of interest" description="Disordered" evidence="1">
    <location>
        <begin position="28"/>
        <end position="75"/>
    </location>
</feature>
<feature type="chain" id="PRO_5039430830" description="Endonuclease/exonuclease/phosphatase domain-containing protein" evidence="2">
    <location>
        <begin position="28"/>
        <end position="453"/>
    </location>
</feature>
<gene>
    <name evidence="3" type="ORF">GON03_01520</name>
</gene>
<dbReference type="AlphaFoldDB" id="A0A6L6XLS0"/>
<dbReference type="InterPro" id="IPR036691">
    <property type="entry name" value="Endo/exonu/phosph_ase_sf"/>
</dbReference>
<dbReference type="Gene3D" id="3.60.10.10">
    <property type="entry name" value="Endonuclease/exonuclease/phosphatase"/>
    <property type="match status" value="1"/>
</dbReference>
<feature type="signal peptide" evidence="2">
    <location>
        <begin position="1"/>
        <end position="27"/>
    </location>
</feature>
<evidence type="ECO:0000313" key="3">
    <source>
        <dbReference type="EMBL" id="MVQ47842.1"/>
    </source>
</evidence>
<sequence>MTATSARRSARAALVAALVLTALTAASATGASARPADTRADRPVPKLGNATGTAAGSAPNGAGNLKMSLAPTPDGKIRVTWKRPAPAKQIRKWTVTVGPSRSLNTKTQTFNVKRNKQSLVIPHAFGATPESGNYSFVQVTIYRTRGTKASSPTKWIQAPVNYPCTASPANQVSVATFNVRGWDKEPASSQFSWSLRGANAAAQILSSGAKVVAIQEANGQADMGFGPVRQHQWLLDQMNAVDPDPNHKWVDALGDDYYRRGGGLVGTRIFVDSAKFTVLDRGLERLNGGDGKGDSLLPWARLQAVGATQPAFYFAGTHLRVGEDASAFQAREVQLKTLIPFLTTVQARSGEQVILGGDLNSSINSTPFNHVQIALLNAGFYDSFAAASIQNAQYGSTFAFRFPLRITPYRRDYLMSLGPVKGSCFYKNQVPADASQVASDHFLQLATFPLATY</sequence>
<evidence type="ECO:0000256" key="2">
    <source>
        <dbReference type="SAM" id="SignalP"/>
    </source>
</evidence>
<reference evidence="3 4" key="1">
    <citation type="submission" date="2019-12" db="EMBL/GenBank/DDBJ databases">
        <authorList>
            <person name="Huq M.A."/>
        </authorList>
    </citation>
    <scope>NUCLEOTIDE SEQUENCE [LARGE SCALE GENOMIC DNA]</scope>
    <source>
        <strain evidence="3 4">MAH-18</strain>
    </source>
</reference>
<accession>A0A6L6XLS0</accession>
<evidence type="ECO:0000313" key="4">
    <source>
        <dbReference type="Proteomes" id="UP000473525"/>
    </source>
</evidence>
<dbReference type="EMBL" id="WSEK01000004">
    <property type="protein sequence ID" value="MVQ47842.1"/>
    <property type="molecule type" value="Genomic_DNA"/>
</dbReference>
<keyword evidence="4" id="KW-1185">Reference proteome</keyword>
<comment type="caution">
    <text evidence="3">The sequence shown here is derived from an EMBL/GenBank/DDBJ whole genome shotgun (WGS) entry which is preliminary data.</text>
</comment>